<feature type="transmembrane region" description="Helical" evidence="1">
    <location>
        <begin position="139"/>
        <end position="157"/>
    </location>
</feature>
<organism evidence="2 3">
    <name type="scientific">Thorsellia kenyensis</name>
    <dbReference type="NCBI Taxonomy" id="1549888"/>
    <lineage>
        <taxon>Bacteria</taxon>
        <taxon>Pseudomonadati</taxon>
        <taxon>Pseudomonadota</taxon>
        <taxon>Gammaproteobacteria</taxon>
        <taxon>Enterobacterales</taxon>
        <taxon>Thorselliaceae</taxon>
        <taxon>Thorsellia</taxon>
    </lineage>
</organism>
<evidence type="ECO:0000313" key="3">
    <source>
        <dbReference type="Proteomes" id="UP001589758"/>
    </source>
</evidence>
<feature type="transmembrane region" description="Helical" evidence="1">
    <location>
        <begin position="28"/>
        <end position="45"/>
    </location>
</feature>
<keyword evidence="1" id="KW-0812">Transmembrane</keyword>
<feature type="transmembrane region" description="Helical" evidence="1">
    <location>
        <begin position="105"/>
        <end position="127"/>
    </location>
</feature>
<comment type="caution">
    <text evidence="2">The sequence shown here is derived from an EMBL/GenBank/DDBJ whole genome shotgun (WGS) entry which is preliminary data.</text>
</comment>
<accession>A0ABV6CC78</accession>
<proteinExistence type="predicted"/>
<evidence type="ECO:0000256" key="1">
    <source>
        <dbReference type="SAM" id="Phobius"/>
    </source>
</evidence>
<feature type="transmembrane region" description="Helical" evidence="1">
    <location>
        <begin position="81"/>
        <end position="99"/>
    </location>
</feature>
<name>A0ABV6CC78_9GAMM</name>
<protein>
    <submittedName>
        <fullName evidence="2">Permease</fullName>
    </submittedName>
</protein>
<reference evidence="2 3" key="1">
    <citation type="submission" date="2024-09" db="EMBL/GenBank/DDBJ databases">
        <authorList>
            <person name="Sun Q."/>
            <person name="Mori K."/>
        </authorList>
    </citation>
    <scope>NUCLEOTIDE SEQUENCE [LARGE SCALE GENOMIC DNA]</scope>
    <source>
        <strain evidence="2 3">CCM 8545</strain>
    </source>
</reference>
<feature type="transmembrane region" description="Helical" evidence="1">
    <location>
        <begin position="169"/>
        <end position="190"/>
    </location>
</feature>
<keyword evidence="1" id="KW-0472">Membrane</keyword>
<gene>
    <name evidence="2" type="ORF">ACFFIT_10855</name>
</gene>
<feature type="transmembrane region" description="Helical" evidence="1">
    <location>
        <begin position="231"/>
        <end position="252"/>
    </location>
</feature>
<sequence>MTVLLPFLYLIIGMFLSRMGVDFKKQASTLLSKIVIPLVIIYNIFASEHDFFVIIVASFLIMAFMLQLAKRLTKDPVEELCFCYLNIGWLALPLAHAIFGNEPASVILAFYVGSSIQANLASVTLFSSKLTWQSKVVKLLKAPHIWAILVGITLIPFKEPLMQMTLWPYIGMKFLMSALGMMILGAWLINTKLNWDDVKRSFYFFWMRTLALAFFITGLILFSYWQSIDLITRNIAVLYLLCFLPPAAYVVVLETQFLKTGKSAKIIASSTLISFVLLALYIGALVYFECI</sequence>
<feature type="transmembrane region" description="Helical" evidence="1">
    <location>
        <begin position="6"/>
        <end position="21"/>
    </location>
</feature>
<keyword evidence="3" id="KW-1185">Reference proteome</keyword>
<dbReference type="RefSeq" id="WP_385877694.1">
    <property type="nucleotide sequence ID" value="NZ_JBHLXE010000105.1"/>
</dbReference>
<feature type="transmembrane region" description="Helical" evidence="1">
    <location>
        <begin position="264"/>
        <end position="288"/>
    </location>
</feature>
<dbReference type="EMBL" id="JBHLXE010000105">
    <property type="protein sequence ID" value="MFC0180573.1"/>
    <property type="molecule type" value="Genomic_DNA"/>
</dbReference>
<keyword evidence="1" id="KW-1133">Transmembrane helix</keyword>
<feature type="transmembrane region" description="Helical" evidence="1">
    <location>
        <begin position="51"/>
        <end position="69"/>
    </location>
</feature>
<feature type="transmembrane region" description="Helical" evidence="1">
    <location>
        <begin position="202"/>
        <end position="225"/>
    </location>
</feature>
<evidence type="ECO:0000313" key="2">
    <source>
        <dbReference type="EMBL" id="MFC0180573.1"/>
    </source>
</evidence>
<dbReference type="Proteomes" id="UP001589758">
    <property type="component" value="Unassembled WGS sequence"/>
</dbReference>